<dbReference type="Proteomes" id="UP001054945">
    <property type="component" value="Unassembled WGS sequence"/>
</dbReference>
<reference evidence="2 3" key="1">
    <citation type="submission" date="2021-06" db="EMBL/GenBank/DDBJ databases">
        <title>Caerostris extrusa draft genome.</title>
        <authorList>
            <person name="Kono N."/>
            <person name="Arakawa K."/>
        </authorList>
    </citation>
    <scope>NUCLEOTIDE SEQUENCE [LARGE SCALE GENOMIC DNA]</scope>
</reference>
<evidence type="ECO:0000313" key="2">
    <source>
        <dbReference type="EMBL" id="GIX71670.1"/>
    </source>
</evidence>
<keyword evidence="3" id="KW-1185">Reference proteome</keyword>
<proteinExistence type="predicted"/>
<protein>
    <submittedName>
        <fullName evidence="2">Uncharacterized protein</fullName>
    </submittedName>
</protein>
<accession>A0AAV4MIG7</accession>
<evidence type="ECO:0000313" key="3">
    <source>
        <dbReference type="Proteomes" id="UP001054945"/>
    </source>
</evidence>
<gene>
    <name evidence="2" type="ORF">CEXT_283121</name>
</gene>
<comment type="caution">
    <text evidence="2">The sequence shown here is derived from an EMBL/GenBank/DDBJ whole genome shotgun (WGS) entry which is preliminary data.</text>
</comment>
<dbReference type="EMBL" id="BPLR01019777">
    <property type="protein sequence ID" value="GIX71670.1"/>
    <property type="molecule type" value="Genomic_DNA"/>
</dbReference>
<dbReference type="AlphaFoldDB" id="A0AAV4MIG7"/>
<organism evidence="2 3">
    <name type="scientific">Caerostris extrusa</name>
    <name type="common">Bark spider</name>
    <name type="synonym">Caerostris bankana</name>
    <dbReference type="NCBI Taxonomy" id="172846"/>
    <lineage>
        <taxon>Eukaryota</taxon>
        <taxon>Metazoa</taxon>
        <taxon>Ecdysozoa</taxon>
        <taxon>Arthropoda</taxon>
        <taxon>Chelicerata</taxon>
        <taxon>Arachnida</taxon>
        <taxon>Araneae</taxon>
        <taxon>Araneomorphae</taxon>
        <taxon>Entelegynae</taxon>
        <taxon>Araneoidea</taxon>
        <taxon>Araneidae</taxon>
        <taxon>Caerostris</taxon>
    </lineage>
</organism>
<sequence length="106" mass="12017">MSIPMSSNSGHRKHRNTEIDAHVASNDAQKFRTLPKENHTVRDLKNASFTSHIQLVACTPKIVVLYHCKAITKSLKAYICVLFGMSEKQGSSQEGSERKEWLLYKN</sequence>
<feature type="region of interest" description="Disordered" evidence="1">
    <location>
        <begin position="1"/>
        <end position="37"/>
    </location>
</feature>
<evidence type="ECO:0000256" key="1">
    <source>
        <dbReference type="SAM" id="MobiDB-lite"/>
    </source>
</evidence>
<name>A0AAV4MIG7_CAEEX</name>